<dbReference type="EMBL" id="CP001510">
    <property type="protein sequence ID" value="ACS40561.1"/>
    <property type="molecule type" value="Genomic_DNA"/>
</dbReference>
<dbReference type="InterPro" id="IPR041679">
    <property type="entry name" value="DNA2/NAM7-like_C"/>
</dbReference>
<dbReference type="PANTHER" id="PTHR43788">
    <property type="entry name" value="DNA2/NAM7 HELICASE FAMILY MEMBER"/>
    <property type="match status" value="1"/>
</dbReference>
<dbReference type="GO" id="GO:0005524">
    <property type="term" value="F:ATP binding"/>
    <property type="evidence" value="ECO:0007669"/>
    <property type="project" value="UniProtKB-KW"/>
</dbReference>
<accession>C5ATN7</accession>
<reference evidence="6 7" key="1">
    <citation type="journal article" date="2009" name="PLoS ONE">
        <title>Methylobacterium genome sequences: a reference blueprint to investigate microbial metabolism of C1 compounds from natural and industrial sources.</title>
        <authorList>
            <person name="Vuilleumier S."/>
            <person name="Chistoserdova L."/>
            <person name="Lee M.-C."/>
            <person name="Bringel F."/>
            <person name="Lajus A."/>
            <person name="Zhou Y."/>
            <person name="Gourion B."/>
            <person name="Barbe V."/>
            <person name="Chang J."/>
            <person name="Cruveiller S."/>
            <person name="Dossat C."/>
            <person name="Gillett W."/>
            <person name="Gruffaz C."/>
            <person name="Haugen E."/>
            <person name="Hourcade E."/>
            <person name="Levy R."/>
            <person name="Mangenot S."/>
            <person name="Muller E."/>
            <person name="Nadalig T."/>
            <person name="Pagni M."/>
            <person name="Penny C."/>
            <person name="Peyraud R."/>
            <person name="Robinson D.G."/>
            <person name="Roche D."/>
            <person name="Rouy Z."/>
            <person name="Saenampechek C."/>
            <person name="Salvignol G."/>
            <person name="Vallenet D."/>
            <person name="Wu Z."/>
            <person name="Marx C.J."/>
            <person name="Vorholt J.A."/>
            <person name="Olson M.V."/>
            <person name="Kaul R."/>
            <person name="Weissenbach J."/>
            <person name="Medigue C."/>
            <person name="Lidstrom M.E."/>
        </authorList>
    </citation>
    <scope>NUCLEOTIDE SEQUENCE [LARGE SCALE GENOMIC DNA]</scope>
    <source>
        <strain evidence="7">ATCC 14718 / DSM 1338 / JCM 2805 / NCIMB 9133 / AM1</strain>
    </source>
</reference>
<evidence type="ECO:0000256" key="3">
    <source>
        <dbReference type="ARBA" id="ARBA00022806"/>
    </source>
</evidence>
<dbReference type="PANTHER" id="PTHR43788:SF8">
    <property type="entry name" value="DNA-BINDING PROTEIN SMUBP-2"/>
    <property type="match status" value="1"/>
</dbReference>
<dbReference type="Proteomes" id="UP000009081">
    <property type="component" value="Chromosome"/>
</dbReference>
<dbReference type="eggNOG" id="COG0507">
    <property type="taxonomic scope" value="Bacteria"/>
</dbReference>
<dbReference type="STRING" id="272630.MexAM1_META1p2808"/>
<organism evidence="6 7">
    <name type="scientific">Methylorubrum extorquens (strain ATCC 14718 / DSM 1338 / JCM 2805 / NCIMB 9133 / AM1)</name>
    <name type="common">Methylobacterium extorquens</name>
    <dbReference type="NCBI Taxonomy" id="272630"/>
    <lineage>
        <taxon>Bacteria</taxon>
        <taxon>Pseudomonadati</taxon>
        <taxon>Pseudomonadota</taxon>
        <taxon>Alphaproteobacteria</taxon>
        <taxon>Hyphomicrobiales</taxon>
        <taxon>Methylobacteriaceae</taxon>
        <taxon>Methylorubrum</taxon>
    </lineage>
</organism>
<keyword evidence="3 6" id="KW-0347">Helicase</keyword>
<dbReference type="GO" id="GO:0043139">
    <property type="term" value="F:5'-3' DNA helicase activity"/>
    <property type="evidence" value="ECO:0007669"/>
    <property type="project" value="TreeGrafter"/>
</dbReference>
<evidence type="ECO:0000256" key="4">
    <source>
        <dbReference type="ARBA" id="ARBA00022840"/>
    </source>
</evidence>
<feature type="domain" description="DNA2/NAM7 helicase-like C-terminal" evidence="5">
    <location>
        <begin position="1213"/>
        <end position="1422"/>
    </location>
</feature>
<dbReference type="InterPro" id="IPR050534">
    <property type="entry name" value="Coronavir_polyprotein_1ab"/>
</dbReference>
<dbReference type="InterPro" id="IPR047187">
    <property type="entry name" value="SF1_C_Upf1"/>
</dbReference>
<evidence type="ECO:0000256" key="2">
    <source>
        <dbReference type="ARBA" id="ARBA00022801"/>
    </source>
</evidence>
<proteinExistence type="predicted"/>
<keyword evidence="7" id="KW-1185">Reference proteome</keyword>
<dbReference type="Pfam" id="PF13245">
    <property type="entry name" value="AAA_19"/>
    <property type="match status" value="1"/>
</dbReference>
<evidence type="ECO:0000313" key="6">
    <source>
        <dbReference type="EMBL" id="ACS40561.1"/>
    </source>
</evidence>
<dbReference type="eggNOG" id="COG1112">
    <property type="taxonomic scope" value="Bacteria"/>
</dbReference>
<name>C5ATN7_METEA</name>
<protein>
    <submittedName>
        <fullName evidence="6">Superfamily I DNA and RNA helicases and helicase subunits-like protein</fullName>
    </submittedName>
</protein>
<evidence type="ECO:0000313" key="7">
    <source>
        <dbReference type="Proteomes" id="UP000009081"/>
    </source>
</evidence>
<evidence type="ECO:0000256" key="1">
    <source>
        <dbReference type="ARBA" id="ARBA00022741"/>
    </source>
</evidence>
<gene>
    <name evidence="6" type="ordered locus">MexAM1_META1p2808</name>
</gene>
<dbReference type="CDD" id="cd18808">
    <property type="entry name" value="SF1_C_Upf1"/>
    <property type="match status" value="1"/>
</dbReference>
<keyword evidence="2" id="KW-0378">Hydrolase</keyword>
<keyword evidence="1" id="KW-0547">Nucleotide-binding</keyword>
<sequence>MYALSKRALAQYIRRECKRRLRLDLYATPAQRDAAGGPPRDVSRPGLSLIVEQGRDFERRKFIELAEVFAGRVRHGVPKRHEPGEEQAFGTMALGEALKGVVADTFLIEAEYDVTDPFIEAHGLSGLQDGSAVGVRGPTRFSRVRPDIVHVAGAMTDARETITPTGRIVGVEAGDPRLGLRIIDIKLSGEPSPSHFAELAYYGMTLAAWLESNGLDDRFVVLKDAAIWPGKHEASALRRYERAEMARGIERPELAGLLWAWGDDLETIPAEVVLGRVRRFFEVDLWQTLREGDWRDLPWFVDSSCSGCDYLGYDWKKDADPTEPETAKERKRREIDEKKRERSCWPVAGRDRHLSMITGLTRGACGKLRDAAITDIAGLARLPAGSPAFNGHQKLRAGRSLFQARSSILTSAGAAVIPHKTGTSAILPRSCDIKVALSVDYDVGSGLTFAIGYRVLSGVPTESVPGKWGKAWFKTKRQWGDPRVMLVEEKSPAAEREVVMEALRFMVRDIEEAATTIRDAYLGLGKEKHHSTFQVYLWDRLNYDHLCRIMGRHLLSIVAAPLGERVSPTAPMAWLFPPDTVIEDPGFVSRHSPISIVADAVSSLVAANVPHHYSLLNVANAYHPAWMDKKDGSKPFLVSRHFVDPLSDQIPSERGHEIWNRKSPYESVDFQGYREILKKYVARRLDAVHAVADRLRDDLGQTLSSDAPRVDKVFAQAEPEGSMARDSEILYQHARLMHAAQVLDNELSMAMPPHQREARFVSARMDTVLQGPARTEALAAVDREHLDRRDDVLVLSISERSLQTKIKAGDFTWSLMPETSLHAKDLSLATLKRENPELCAPTALGPIEKWEEHKTVRDVCKVDVIVFNRVRRIAVLRPAGPFIAVASRLGILDLGLDAEHQAILDPLVIDFFLKKRLLPTLKQIRVPPLSRSKPLFHNPSLTRLRLPAPRQSGSVPAERFIWDADTLANEGTGRSGERTLAAAEVEGRPLTARQAKAIRQSVEQRLSLLWGPPGTGKSTTAVALLRGLLSEAHRTARPIRIAITGPTWVAIDTVARKLPDVLADLGLEGSVAIARLASTTEPGGAPELHDHHVATDGADDHVALVDRLVSHCSSTVVAGTAQQLAKLSLDDAGPMMPFFDFMLVDEASQMSVALAITAFGTLAPDAQVTVVGDDLQMPPIQPIAPPEGAEHLVGSIYDFYRKYRTGEPGAKGIEPVMLDRSYRSNREIVEFVRLAGYREELEAEFPDLRMRLADPGINELASDIADAPSWNACLAAILDPQRPLVALIHPDEHSSQRNDDEADLVAALVWALRGRLLGKTGDDPLGPVAFYEDGIGIVTPHRAQQAVVVERLREFAEGPAEQEALMAAVDTVERFQGQEKTVMIASFGLGDRDQIASEEEFLYSLNRFNVVASRAKAKLVVILSRTLVDYLPRDPETLRRSRHLKHYADGHLQRRVELSIPGLGDCEMKS</sequence>
<dbReference type="Gene3D" id="3.40.50.300">
    <property type="entry name" value="P-loop containing nucleotide triphosphate hydrolases"/>
    <property type="match status" value="2"/>
</dbReference>
<evidence type="ECO:0000259" key="5">
    <source>
        <dbReference type="Pfam" id="PF13087"/>
    </source>
</evidence>
<dbReference type="HOGENOM" id="CLU_264822_0_0_5"/>
<dbReference type="KEGG" id="mea:Mex_1p2808"/>
<dbReference type="SUPFAM" id="SSF52540">
    <property type="entry name" value="P-loop containing nucleoside triphosphate hydrolases"/>
    <property type="match status" value="1"/>
</dbReference>
<dbReference type="InterPro" id="IPR027417">
    <property type="entry name" value="P-loop_NTPase"/>
</dbReference>
<dbReference type="GO" id="GO:0016787">
    <property type="term" value="F:hydrolase activity"/>
    <property type="evidence" value="ECO:0007669"/>
    <property type="project" value="UniProtKB-KW"/>
</dbReference>
<dbReference type="Pfam" id="PF13087">
    <property type="entry name" value="AAA_12"/>
    <property type="match status" value="1"/>
</dbReference>
<keyword evidence="4" id="KW-0067">ATP-binding</keyword>